<dbReference type="AlphaFoldDB" id="A0A9K3CYX0"/>
<feature type="region of interest" description="Disordered" evidence="2">
    <location>
        <begin position="251"/>
        <end position="293"/>
    </location>
</feature>
<feature type="compositionally biased region" description="Basic and acidic residues" evidence="2">
    <location>
        <begin position="21"/>
        <end position="33"/>
    </location>
</feature>
<sequence length="293" mass="32285">MEAPVLQPKKRRPQRSPSPERPSRETESREAEQTPRSSGFFGRIFSRRTPDTGRERRPSREAERSRVAREEPERERQEEERRPAPSAKRVPNQTPSLSVPASGTPLTMVSPAIGVPMPFPTFQSPYPSYGYMPMGTPPVNPFMPPMPPMTMSMPVPMPTYMSPQVQAQVQPQAQGPIPPTQAPAPAMSMEQTMQMIQAQQAQIQVMQQQQQAQQALIASLIAKQTASPAPRPKRRPGAGVSLVTTPIGLASRTIRPSAQPTSVLAQSAMRMDSERQREAEEMTGSRVASMGTP</sequence>
<feature type="region of interest" description="Disordered" evidence="2">
    <location>
        <begin position="1"/>
        <end position="104"/>
    </location>
</feature>
<keyword evidence="1" id="KW-0175">Coiled coil</keyword>
<feature type="compositionally biased region" description="Polar residues" evidence="2">
    <location>
        <begin position="254"/>
        <end position="265"/>
    </location>
</feature>
<evidence type="ECO:0000256" key="2">
    <source>
        <dbReference type="SAM" id="MobiDB-lite"/>
    </source>
</evidence>
<gene>
    <name evidence="3" type="ORF">KIPB_005649</name>
</gene>
<feature type="coiled-coil region" evidence="1">
    <location>
        <begin position="189"/>
        <end position="218"/>
    </location>
</feature>
<dbReference type="EMBL" id="BDIP01001346">
    <property type="protein sequence ID" value="GIQ84199.1"/>
    <property type="molecule type" value="Genomic_DNA"/>
</dbReference>
<keyword evidence="4" id="KW-1185">Reference proteome</keyword>
<name>A0A9K3CYX0_9EUKA</name>
<proteinExistence type="predicted"/>
<accession>A0A9K3CYX0</accession>
<comment type="caution">
    <text evidence="3">The sequence shown here is derived from an EMBL/GenBank/DDBJ whole genome shotgun (WGS) entry which is preliminary data.</text>
</comment>
<evidence type="ECO:0000313" key="3">
    <source>
        <dbReference type="EMBL" id="GIQ84199.1"/>
    </source>
</evidence>
<reference evidence="3 4" key="1">
    <citation type="journal article" date="2018" name="PLoS ONE">
        <title>The draft genome of Kipferlia bialata reveals reductive genome evolution in fornicate parasites.</title>
        <authorList>
            <person name="Tanifuji G."/>
            <person name="Takabayashi S."/>
            <person name="Kume K."/>
            <person name="Takagi M."/>
            <person name="Nakayama T."/>
            <person name="Kamikawa R."/>
            <person name="Inagaki Y."/>
            <person name="Hashimoto T."/>
        </authorList>
    </citation>
    <scope>NUCLEOTIDE SEQUENCE [LARGE SCALE GENOMIC DNA]</scope>
    <source>
        <strain evidence="3">NY0173</strain>
    </source>
</reference>
<dbReference type="Proteomes" id="UP000265618">
    <property type="component" value="Unassembled WGS sequence"/>
</dbReference>
<feature type="non-terminal residue" evidence="3">
    <location>
        <position position="293"/>
    </location>
</feature>
<organism evidence="3 4">
    <name type="scientific">Kipferlia bialata</name>
    <dbReference type="NCBI Taxonomy" id="797122"/>
    <lineage>
        <taxon>Eukaryota</taxon>
        <taxon>Metamonada</taxon>
        <taxon>Carpediemonas-like organisms</taxon>
        <taxon>Kipferlia</taxon>
    </lineage>
</organism>
<feature type="compositionally biased region" description="Basic and acidic residues" evidence="2">
    <location>
        <begin position="271"/>
        <end position="280"/>
    </location>
</feature>
<feature type="compositionally biased region" description="Polar residues" evidence="2">
    <location>
        <begin position="91"/>
        <end position="104"/>
    </location>
</feature>
<protein>
    <submittedName>
        <fullName evidence="3">Uncharacterized protein</fullName>
    </submittedName>
</protein>
<feature type="compositionally biased region" description="Basic and acidic residues" evidence="2">
    <location>
        <begin position="48"/>
        <end position="83"/>
    </location>
</feature>
<evidence type="ECO:0000256" key="1">
    <source>
        <dbReference type="SAM" id="Coils"/>
    </source>
</evidence>
<evidence type="ECO:0000313" key="4">
    <source>
        <dbReference type="Proteomes" id="UP000265618"/>
    </source>
</evidence>